<feature type="region of interest" description="Disordered" evidence="1">
    <location>
        <begin position="162"/>
        <end position="206"/>
    </location>
</feature>
<dbReference type="GO" id="GO:1902657">
    <property type="term" value="P:protein localization to prospore membrane"/>
    <property type="evidence" value="ECO:0007669"/>
    <property type="project" value="InterPro"/>
</dbReference>
<evidence type="ECO:0000259" key="3">
    <source>
        <dbReference type="SMART" id="SM01316"/>
    </source>
</evidence>
<keyword evidence="5" id="KW-1185">Reference proteome</keyword>
<reference evidence="4 5" key="1">
    <citation type="submission" date="2015-06" db="EMBL/GenBank/DDBJ databases">
        <title>Talaromyces atroroseus IBT 11181 draft genome.</title>
        <authorList>
            <person name="Rasmussen K.B."/>
            <person name="Rasmussen S."/>
            <person name="Petersen B."/>
            <person name="Sicheritz-Ponten T."/>
            <person name="Mortensen U.H."/>
            <person name="Thrane U."/>
        </authorList>
    </citation>
    <scope>NUCLEOTIDE SEQUENCE [LARGE SCALE GENOMIC DNA]</scope>
    <source>
        <strain evidence="4 5">IBT 11181</strain>
    </source>
</reference>
<dbReference type="Pfam" id="PF15407">
    <property type="entry name" value="Spo7_2_N"/>
    <property type="match status" value="1"/>
</dbReference>
<evidence type="ECO:0008006" key="6">
    <source>
        <dbReference type="Google" id="ProtNLM"/>
    </source>
</evidence>
<dbReference type="GO" id="GO:0005628">
    <property type="term" value="C:prospore membrane"/>
    <property type="evidence" value="ECO:0007669"/>
    <property type="project" value="TreeGrafter"/>
</dbReference>
<dbReference type="GeneID" id="31001256"/>
<dbReference type="InterPro" id="IPR057379">
    <property type="entry name" value="PH_SPO71"/>
</dbReference>
<dbReference type="OrthoDB" id="5579281at2759"/>
<organism evidence="4 5">
    <name type="scientific">Talaromyces atroroseus</name>
    <dbReference type="NCBI Taxonomy" id="1441469"/>
    <lineage>
        <taxon>Eukaryota</taxon>
        <taxon>Fungi</taxon>
        <taxon>Dikarya</taxon>
        <taxon>Ascomycota</taxon>
        <taxon>Pezizomycotina</taxon>
        <taxon>Eurotiomycetes</taxon>
        <taxon>Eurotiomycetidae</taxon>
        <taxon>Eurotiales</taxon>
        <taxon>Trichocomaceae</taxon>
        <taxon>Talaromyces</taxon>
        <taxon>Talaromyces sect. Trachyspermi</taxon>
    </lineage>
</organism>
<gene>
    <name evidence="4" type="ORF">UA08_01501</name>
</gene>
<dbReference type="Proteomes" id="UP000214365">
    <property type="component" value="Unassembled WGS sequence"/>
</dbReference>
<dbReference type="SMART" id="SM01316">
    <property type="entry name" value="Spo7_2_N"/>
    <property type="match status" value="1"/>
</dbReference>
<evidence type="ECO:0000259" key="2">
    <source>
        <dbReference type="SMART" id="SM00233"/>
    </source>
</evidence>
<proteinExistence type="predicted"/>
<dbReference type="Pfam" id="PF23207">
    <property type="entry name" value="PH_SPO71"/>
    <property type="match status" value="1"/>
</dbReference>
<feature type="compositionally biased region" description="Polar residues" evidence="1">
    <location>
        <begin position="226"/>
        <end position="237"/>
    </location>
</feature>
<evidence type="ECO:0000313" key="4">
    <source>
        <dbReference type="EMBL" id="OKL62927.1"/>
    </source>
</evidence>
<name>A0A1Q5QAF6_TALAT</name>
<dbReference type="EMBL" id="LFMY01000002">
    <property type="protein sequence ID" value="OKL62927.1"/>
    <property type="molecule type" value="Genomic_DNA"/>
</dbReference>
<dbReference type="Gene3D" id="2.30.29.30">
    <property type="entry name" value="Pleckstrin-homology domain (PH domain)/Phosphotyrosine-binding domain (PTB)"/>
    <property type="match status" value="1"/>
</dbReference>
<feature type="compositionally biased region" description="Polar residues" evidence="1">
    <location>
        <begin position="162"/>
        <end position="174"/>
    </location>
</feature>
<dbReference type="AlphaFoldDB" id="A0A1Q5QAF6"/>
<dbReference type="InterPro" id="IPR029217">
    <property type="entry name" value="Spo7_2_N"/>
</dbReference>
<dbReference type="SUPFAM" id="SSF50729">
    <property type="entry name" value="PH domain-like"/>
    <property type="match status" value="1"/>
</dbReference>
<feature type="domain" description="PH" evidence="2">
    <location>
        <begin position="508"/>
        <end position="700"/>
    </location>
</feature>
<dbReference type="InterPro" id="IPR011993">
    <property type="entry name" value="PH-like_dom_sf"/>
</dbReference>
<dbReference type="PANTHER" id="PTHR28076">
    <property type="entry name" value="SPORULATION-SPECIFIC PROTEIN 71"/>
    <property type="match status" value="1"/>
</dbReference>
<dbReference type="STRING" id="1441469.A0A1Q5QAF6"/>
<dbReference type="InterPro" id="IPR040345">
    <property type="entry name" value="Mug56/Spo71"/>
</dbReference>
<dbReference type="RefSeq" id="XP_020123048.1">
    <property type="nucleotide sequence ID" value="XM_020261172.1"/>
</dbReference>
<dbReference type="InterPro" id="IPR039486">
    <property type="entry name" value="Mug56/Spo71_PH"/>
</dbReference>
<dbReference type="PANTHER" id="PTHR28076:SF1">
    <property type="entry name" value="PROSPORE MEMBRANE ADAPTER PROTEIN SPO71"/>
    <property type="match status" value="1"/>
</dbReference>
<comment type="caution">
    <text evidence="4">The sequence shown here is derived from an EMBL/GenBank/DDBJ whole genome shotgun (WGS) entry which is preliminary data.</text>
</comment>
<protein>
    <recommendedName>
        <fullName evidence="6">PH domain-containing protein</fullName>
    </recommendedName>
</protein>
<accession>A0A1Q5QAF6</accession>
<feature type="region of interest" description="Disordered" evidence="1">
    <location>
        <begin position="226"/>
        <end position="249"/>
    </location>
</feature>
<evidence type="ECO:0000256" key="1">
    <source>
        <dbReference type="SAM" id="MobiDB-lite"/>
    </source>
</evidence>
<sequence length="921" mass="105063">MSNPSDARPFTNDTIIQDESALFQGLDPASYTAQRLRHASSHHLYLTSRRHFIGPIPEDWIHGHHLTFSAKTTSFNEAPQASFLNHDTSSTNVHHVSGVNDVDDGLPDNATQGYEVPNQDHNVENNEDAMTETGATARSNVNTGRTSSAFVTAREVNSAENIFATSADPTSSDGQAYDSGWVDTDHSQQQSSLAPSALPSTIGAGSTTSLLQNQHEINTQSDASVNTLQPQEPQPHTAQEGRAGSGPQDRVRERIARLNFDDNVLNQQQRIRSRIERTQDKVSANRPRWSKEREGEMVRAQKMLVRVEETSQTLPSDYSENVSLRTETRELTKWREYIVVCRKSIDEDALFTLKMYKTRVIQDVDRSRESAYYEVPLNRKSTKANLYSSLDKTWALWHPQKHGPHHDDQNLPRGSKEKLAASAVIENCIKVLKGRSEWAQALEKWSKTSKMGLAWRRFDRLEWIHGSHEDEMYGTIAMQNSHDLELRSKHHYPSTIKSSDGEEEEEPAPIEGFLIRLTSQRGVQQRLGKTFSKRQYYFSQDRFLCFCKPSKAVPPHPPDRDIVETSIPSYQEIAKRNPLQYDIHPYQIQDGRITWLSSGNTEFLRRHDEEAFAQFGRNIANLKNSEGLIDLCQVNKVQPSGDSGSVQVFAEGQNTIDAGRGEGNRFELVLVSGLVVRFKAYNIETRNEWVKRLTALVNYWKNRVIADAGELKAIRQRNLEILGIDERMESIFGQFASKWEISGYLYRKPRRHSTFHRCQVICTSGQLLVFQDVLRKLNGVEIPHIHKERVATLDLQNCYIYSGLITEKDLLYTNQTFDNNYPGHHALPRIYLAQDGWTSRDEDTAVCFVIWHPIRKSLFRASEVKGNKTNRILRRVSALGVPGRTVVFKARSRLERDRWVACIESEINRLQDQQGEDVRIV</sequence>
<dbReference type="SMART" id="SM00233">
    <property type="entry name" value="PH"/>
    <property type="match status" value="2"/>
</dbReference>
<feature type="domain" description="PH" evidence="2">
    <location>
        <begin position="739"/>
        <end position="910"/>
    </location>
</feature>
<dbReference type="Pfam" id="PF15404">
    <property type="entry name" value="PH_4"/>
    <property type="match status" value="1"/>
</dbReference>
<evidence type="ECO:0000313" key="5">
    <source>
        <dbReference type="Proteomes" id="UP000214365"/>
    </source>
</evidence>
<dbReference type="InterPro" id="IPR001849">
    <property type="entry name" value="PH_domain"/>
</dbReference>
<feature type="domain" description="Sporulation-specific protein 71 N-terminal" evidence="3">
    <location>
        <begin position="22"/>
        <end position="88"/>
    </location>
</feature>
<feature type="compositionally biased region" description="Low complexity" evidence="1">
    <location>
        <begin position="187"/>
        <end position="200"/>
    </location>
</feature>